<evidence type="ECO:0000256" key="8">
    <source>
        <dbReference type="HAMAP-Rule" id="MF_00087"/>
    </source>
</evidence>
<dbReference type="EMBL" id="BAAAEW010000047">
    <property type="protein sequence ID" value="GAA0768088.1"/>
    <property type="molecule type" value="Genomic_DNA"/>
</dbReference>
<dbReference type="InterPro" id="IPR015896">
    <property type="entry name" value="4pyrrol_synth_GluRdtase_dimer"/>
</dbReference>
<evidence type="ECO:0000256" key="1">
    <source>
        <dbReference type="ARBA" id="ARBA00005059"/>
    </source>
</evidence>
<dbReference type="Gene3D" id="3.40.50.720">
    <property type="entry name" value="NAD(P)-binding Rossmann-like Domain"/>
    <property type="match status" value="1"/>
</dbReference>
<feature type="binding site" evidence="8">
    <location>
        <begin position="193"/>
        <end position="198"/>
    </location>
    <ligand>
        <name>NADP(+)</name>
        <dbReference type="ChEBI" id="CHEBI:58349"/>
    </ligand>
</feature>
<evidence type="ECO:0000256" key="4">
    <source>
        <dbReference type="ARBA" id="ARBA00022857"/>
    </source>
</evidence>
<dbReference type="InterPro" id="IPR015895">
    <property type="entry name" value="4pyrrol_synth_GluRdtase_N"/>
</dbReference>
<evidence type="ECO:0000256" key="9">
    <source>
        <dbReference type="RuleBase" id="RU000584"/>
    </source>
</evidence>
<dbReference type="SUPFAM" id="SSF69075">
    <property type="entry name" value="Glutamyl tRNA-reductase dimerization domain"/>
    <property type="match status" value="1"/>
</dbReference>
<dbReference type="CDD" id="cd05213">
    <property type="entry name" value="NAD_bind_Glutamyl_tRNA_reduct"/>
    <property type="match status" value="1"/>
</dbReference>
<feature type="active site" description="Nucleophile" evidence="8">
    <location>
        <position position="52"/>
    </location>
</feature>
<keyword evidence="5 8" id="KW-0560">Oxidoreductase</keyword>
<feature type="domain" description="Quinate/shikimate 5-dehydrogenase/glutamyl-tRNA reductase" evidence="11">
    <location>
        <begin position="176"/>
        <end position="308"/>
    </location>
</feature>
<dbReference type="PIRSF" id="PIRSF000445">
    <property type="entry name" value="4pyrrol_synth_GluRdtase"/>
    <property type="match status" value="1"/>
</dbReference>
<dbReference type="Pfam" id="PF01488">
    <property type="entry name" value="Shikimate_DH"/>
    <property type="match status" value="1"/>
</dbReference>
<evidence type="ECO:0000259" key="11">
    <source>
        <dbReference type="Pfam" id="PF01488"/>
    </source>
</evidence>
<name>A0ABN1KJE4_9BURK</name>
<dbReference type="RefSeq" id="WP_141290269.1">
    <property type="nucleotide sequence ID" value="NZ_BAAAEW010000047.1"/>
</dbReference>
<dbReference type="SUPFAM" id="SSF69742">
    <property type="entry name" value="Glutamyl tRNA-reductase catalytic, N-terminal domain"/>
    <property type="match status" value="1"/>
</dbReference>
<organism evidence="13 14">
    <name type="scientific">Ideonella azotifigens</name>
    <dbReference type="NCBI Taxonomy" id="513160"/>
    <lineage>
        <taxon>Bacteria</taxon>
        <taxon>Pseudomonadati</taxon>
        <taxon>Pseudomonadota</taxon>
        <taxon>Betaproteobacteria</taxon>
        <taxon>Burkholderiales</taxon>
        <taxon>Sphaerotilaceae</taxon>
        <taxon>Ideonella</taxon>
    </lineage>
</organism>
<dbReference type="Pfam" id="PF00745">
    <property type="entry name" value="GlutR_dimer"/>
    <property type="match status" value="1"/>
</dbReference>
<comment type="caution">
    <text evidence="13">The sequence shown here is derived from an EMBL/GenBank/DDBJ whole genome shotgun (WGS) entry which is preliminary data.</text>
</comment>
<gene>
    <name evidence="8 13" type="primary">hemA</name>
    <name evidence="13" type="ORF">GCM10009107_57610</name>
</gene>
<feature type="binding site" evidence="8">
    <location>
        <position position="113"/>
    </location>
    <ligand>
        <name>substrate</name>
    </ligand>
</feature>
<evidence type="ECO:0000256" key="7">
    <source>
        <dbReference type="ARBA" id="ARBA00047464"/>
    </source>
</evidence>
<dbReference type="Proteomes" id="UP001500279">
    <property type="component" value="Unassembled WGS sequence"/>
</dbReference>
<feature type="binding site" evidence="8">
    <location>
        <begin position="118"/>
        <end position="120"/>
    </location>
    <ligand>
        <name>substrate</name>
    </ligand>
</feature>
<dbReference type="PROSITE" id="PS00747">
    <property type="entry name" value="GLUTR"/>
    <property type="match status" value="1"/>
</dbReference>
<comment type="pathway">
    <text evidence="1 8 9">Porphyrin-containing compound metabolism; protoporphyrin-IX biosynthesis; 5-aminolevulinate from L-glutamyl-tRNA(Glu): step 1/2.</text>
</comment>
<comment type="domain">
    <text evidence="8">Possesses an unusual extended V-shaped dimeric structure with each monomer consisting of three distinct domains arranged along a curved 'spinal' alpha-helix. The N-terminal catalytic domain specifically recognizes the glutamate moiety of the substrate. The second domain is the NADPH-binding domain, and the third C-terminal domain is responsible for dimerization.</text>
</comment>
<sequence length="435" mass="47679">MSVFALGLNHHTAPLDLRGRFAFAPEQLTPALQALRDQLQRSAPETAILSTCNRTEIYVASGPERARELVRPALDWLARQGGVAEQHLQQHTYVLENREAARHAFRVASGLDSMVLGEPQILGQMKQAVRGADEAGTLGTTLHQLFQRSFSVAKEVRTSTEIGTHSISMAAATVRLASQLFEDLQKIKVLFVGAGEMIELVATHFSAKEPQMMAVANRTLERGEKLATRFGAQAMRLADLPARLHEFDAVISCTASSLPIIGLGAVERALKARRRRPMFMVDLAVPRDIEPEVARLSDVYLYTVDDLTAAVQTASQKRLAAVEQAEAIIDAGVQSFAHWLDQRASVPLIQALNRQADDWRAAEIGRARKLLARGTDVDTVLEALSRGLTQKMLHGALAELHGSEGEQRHQTAEMVSRLFLRQAARGPSDGDDNGR</sequence>
<protein>
    <recommendedName>
        <fullName evidence="3 8">Glutamyl-tRNA reductase</fullName>
        <shortName evidence="8">GluTR</shortName>
        <ecNumber evidence="3 8">1.2.1.70</ecNumber>
    </recommendedName>
</protein>
<dbReference type="PANTHER" id="PTHR43013">
    <property type="entry name" value="GLUTAMYL-TRNA REDUCTASE"/>
    <property type="match status" value="1"/>
</dbReference>
<comment type="catalytic activity">
    <reaction evidence="7 8 9">
        <text>(S)-4-amino-5-oxopentanoate + tRNA(Glu) + NADP(+) = L-glutamyl-tRNA(Glu) + NADPH + H(+)</text>
        <dbReference type="Rhea" id="RHEA:12344"/>
        <dbReference type="Rhea" id="RHEA-COMP:9663"/>
        <dbReference type="Rhea" id="RHEA-COMP:9680"/>
        <dbReference type="ChEBI" id="CHEBI:15378"/>
        <dbReference type="ChEBI" id="CHEBI:57501"/>
        <dbReference type="ChEBI" id="CHEBI:57783"/>
        <dbReference type="ChEBI" id="CHEBI:58349"/>
        <dbReference type="ChEBI" id="CHEBI:78442"/>
        <dbReference type="ChEBI" id="CHEBI:78520"/>
        <dbReference type="EC" id="1.2.1.70"/>
    </reaction>
</comment>
<feature type="site" description="Important for activity" evidence="8">
    <location>
        <position position="103"/>
    </location>
</feature>
<reference evidence="13 14" key="1">
    <citation type="journal article" date="2019" name="Int. J. Syst. Evol. Microbiol.">
        <title>The Global Catalogue of Microorganisms (GCM) 10K type strain sequencing project: providing services to taxonomists for standard genome sequencing and annotation.</title>
        <authorList>
            <consortium name="The Broad Institute Genomics Platform"/>
            <consortium name="The Broad Institute Genome Sequencing Center for Infectious Disease"/>
            <person name="Wu L."/>
            <person name="Ma J."/>
        </authorList>
    </citation>
    <scope>NUCLEOTIDE SEQUENCE [LARGE SCALE GENOMIC DNA]</scope>
    <source>
        <strain evidence="13 14">JCM 15503</strain>
    </source>
</reference>
<evidence type="ECO:0000256" key="6">
    <source>
        <dbReference type="ARBA" id="ARBA00023244"/>
    </source>
</evidence>
<accession>A0ABN1KJE4</accession>
<dbReference type="EC" id="1.2.1.70" evidence="3 8"/>
<dbReference type="PANTHER" id="PTHR43013:SF1">
    <property type="entry name" value="GLUTAMYL-TRNA REDUCTASE"/>
    <property type="match status" value="1"/>
</dbReference>
<comment type="subunit">
    <text evidence="8">Homodimer.</text>
</comment>
<dbReference type="SUPFAM" id="SSF51735">
    <property type="entry name" value="NAD(P)-binding Rossmann-fold domains"/>
    <property type="match status" value="1"/>
</dbReference>
<evidence type="ECO:0000313" key="14">
    <source>
        <dbReference type="Proteomes" id="UP001500279"/>
    </source>
</evidence>
<feature type="binding site" evidence="8">
    <location>
        <begin position="51"/>
        <end position="54"/>
    </location>
    <ligand>
        <name>substrate</name>
    </ligand>
</feature>
<keyword evidence="4 8" id="KW-0521">NADP</keyword>
<dbReference type="InterPro" id="IPR036291">
    <property type="entry name" value="NAD(P)-bd_dom_sf"/>
</dbReference>
<comment type="miscellaneous">
    <text evidence="8">During catalysis, the active site Cys acts as a nucleophile attacking the alpha-carbonyl group of tRNA-bound glutamate with the formation of a thioester intermediate between enzyme and glutamate, and the concomitant release of tRNA(Glu). The thioester intermediate is finally reduced by direct hydride transfer from NADPH, to form the product GSA.</text>
</comment>
<comment type="similarity">
    <text evidence="2 8 9">Belongs to the glutamyl-tRNA reductase family.</text>
</comment>
<dbReference type="InterPro" id="IPR036453">
    <property type="entry name" value="GluRdtase_dimer_dom_sf"/>
</dbReference>
<feature type="domain" description="Tetrapyrrole biosynthesis glutamyl-tRNA reductase dimerisation" evidence="10">
    <location>
        <begin position="324"/>
        <end position="419"/>
    </location>
</feature>
<keyword evidence="14" id="KW-1185">Reference proteome</keyword>
<dbReference type="InterPro" id="IPR006151">
    <property type="entry name" value="Shikm_DH/Glu-tRNA_Rdtase"/>
</dbReference>
<comment type="function">
    <text evidence="8">Catalyzes the NADPH-dependent reduction of glutamyl-tRNA(Glu) to glutamate 1-semialdehyde (GSA).</text>
</comment>
<evidence type="ECO:0000259" key="10">
    <source>
        <dbReference type="Pfam" id="PF00745"/>
    </source>
</evidence>
<proteinExistence type="inferred from homology"/>
<dbReference type="InterPro" id="IPR018214">
    <property type="entry name" value="GluRdtase_CS"/>
</dbReference>
<evidence type="ECO:0000259" key="12">
    <source>
        <dbReference type="Pfam" id="PF05201"/>
    </source>
</evidence>
<evidence type="ECO:0000313" key="13">
    <source>
        <dbReference type="EMBL" id="GAA0768088.1"/>
    </source>
</evidence>
<dbReference type="Pfam" id="PF05201">
    <property type="entry name" value="GlutR_N"/>
    <property type="match status" value="1"/>
</dbReference>
<evidence type="ECO:0000256" key="2">
    <source>
        <dbReference type="ARBA" id="ARBA00005916"/>
    </source>
</evidence>
<evidence type="ECO:0000256" key="5">
    <source>
        <dbReference type="ARBA" id="ARBA00023002"/>
    </source>
</evidence>
<keyword evidence="6 8" id="KW-0627">Porphyrin biosynthesis</keyword>
<dbReference type="Gene3D" id="3.30.460.30">
    <property type="entry name" value="Glutamyl-tRNA reductase, N-terminal domain"/>
    <property type="match status" value="1"/>
</dbReference>
<feature type="binding site" evidence="8">
    <location>
        <position position="124"/>
    </location>
    <ligand>
        <name>substrate</name>
    </ligand>
</feature>
<feature type="domain" description="Glutamyl-tRNA reductase N-terminal" evidence="12">
    <location>
        <begin position="6"/>
        <end position="160"/>
    </location>
</feature>
<evidence type="ECO:0000256" key="3">
    <source>
        <dbReference type="ARBA" id="ARBA00012970"/>
    </source>
</evidence>
<dbReference type="InterPro" id="IPR036343">
    <property type="entry name" value="GluRdtase_N_sf"/>
</dbReference>
<dbReference type="InterPro" id="IPR000343">
    <property type="entry name" value="4pyrrol_synth_GluRdtase"/>
</dbReference>
<dbReference type="NCBIfam" id="TIGR01035">
    <property type="entry name" value="hemA"/>
    <property type="match status" value="1"/>
</dbReference>
<dbReference type="HAMAP" id="MF_00087">
    <property type="entry name" value="Glu_tRNA_reductase"/>
    <property type="match status" value="1"/>
</dbReference>